<dbReference type="GO" id="GO:0005789">
    <property type="term" value="C:endoplasmic reticulum membrane"/>
    <property type="evidence" value="ECO:0007669"/>
    <property type="project" value="UniProtKB-SubCell"/>
</dbReference>
<keyword evidence="5 14" id="KW-0444">Lipid biosynthesis</keyword>
<comment type="caution">
    <text evidence="15">The sequence shown here is derived from an EMBL/GenBank/DDBJ whole genome shotgun (WGS) entry which is preliminary data.</text>
</comment>
<dbReference type="AlphaFoldDB" id="A0A5B6V4S5"/>
<evidence type="ECO:0000256" key="2">
    <source>
        <dbReference type="ARBA" id="ARBA00005194"/>
    </source>
</evidence>
<feature type="transmembrane region" description="Helical" evidence="14">
    <location>
        <begin position="38"/>
        <end position="62"/>
    </location>
</feature>
<organism evidence="15 16">
    <name type="scientific">Gossypium australe</name>
    <dbReference type="NCBI Taxonomy" id="47621"/>
    <lineage>
        <taxon>Eukaryota</taxon>
        <taxon>Viridiplantae</taxon>
        <taxon>Streptophyta</taxon>
        <taxon>Embryophyta</taxon>
        <taxon>Tracheophyta</taxon>
        <taxon>Spermatophyta</taxon>
        <taxon>Magnoliopsida</taxon>
        <taxon>eudicotyledons</taxon>
        <taxon>Gunneridae</taxon>
        <taxon>Pentapetalae</taxon>
        <taxon>rosids</taxon>
        <taxon>malvids</taxon>
        <taxon>Malvales</taxon>
        <taxon>Malvaceae</taxon>
        <taxon>Malvoideae</taxon>
        <taxon>Gossypium</taxon>
    </lineage>
</organism>
<name>A0A5B6V4S5_9ROSI</name>
<evidence type="ECO:0000256" key="10">
    <source>
        <dbReference type="ARBA" id="ARBA00023136"/>
    </source>
</evidence>
<keyword evidence="12 14" id="KW-0456">Lyase</keyword>
<comment type="similarity">
    <text evidence="3 14">Belongs to the very long-chain fatty acids dehydratase HACD family.</text>
</comment>
<comment type="caution">
    <text evidence="14">Lacks conserved residue(s) required for the propagation of feature annotation.</text>
</comment>
<feature type="transmembrane region" description="Helical" evidence="14">
    <location>
        <begin position="7"/>
        <end position="26"/>
    </location>
</feature>
<evidence type="ECO:0000256" key="7">
    <source>
        <dbReference type="ARBA" id="ARBA00022832"/>
    </source>
</evidence>
<gene>
    <name evidence="15" type="ORF">EPI10_008422</name>
</gene>
<evidence type="ECO:0000256" key="9">
    <source>
        <dbReference type="ARBA" id="ARBA00023098"/>
    </source>
</evidence>
<evidence type="ECO:0000313" key="16">
    <source>
        <dbReference type="Proteomes" id="UP000325315"/>
    </source>
</evidence>
<evidence type="ECO:0000256" key="1">
    <source>
        <dbReference type="ARBA" id="ARBA00004141"/>
    </source>
</evidence>
<dbReference type="EC" id="4.2.1.134" evidence="4 14"/>
<evidence type="ECO:0000313" key="15">
    <source>
        <dbReference type="EMBL" id="KAA3464128.1"/>
    </source>
</evidence>
<keyword evidence="6 14" id="KW-0812">Transmembrane</keyword>
<evidence type="ECO:0000256" key="12">
    <source>
        <dbReference type="ARBA" id="ARBA00023239"/>
    </source>
</evidence>
<dbReference type="OrthoDB" id="46988at2759"/>
<evidence type="ECO:0000256" key="6">
    <source>
        <dbReference type="ARBA" id="ARBA00022692"/>
    </source>
</evidence>
<evidence type="ECO:0000256" key="8">
    <source>
        <dbReference type="ARBA" id="ARBA00022989"/>
    </source>
</evidence>
<evidence type="ECO:0000256" key="4">
    <source>
        <dbReference type="ARBA" id="ARBA00013122"/>
    </source>
</evidence>
<sequence length="143" mass="16317">MASALTVLRRLYLSIYNWLVFIGWQARSSQISFLFHNLPILNVYLCNSFVFLCRFQVLFLALKALKESGHEHVYNAVEKPLLLAQSAAVMEILHGLIGLVRSPVSSTLPQIGSRLYLTWGILWSFPEVTKKVTIYTSSFLFFS</sequence>
<dbReference type="GO" id="GO:0030497">
    <property type="term" value="P:fatty acid elongation"/>
    <property type="evidence" value="ECO:0007669"/>
    <property type="project" value="TreeGrafter"/>
</dbReference>
<comment type="function">
    <text evidence="14">Catalyzes the third of the four reactions of the long-chain fatty acids elongation cycle. This endoplasmic reticulum-bound enzymatic process, allows the addition of two carbons to the chain of long- and very long-chain fatty acids/VLCFAs per cycle. This enzyme catalyzes the dehydration of the 3-hydroxyacyl-CoA intermediate into trans-2,3-enoyl-CoA, within each cycle of fatty acid elongation. Thereby, it participates to the production of VLCFAs of different chain lengths that are involved in multiple biological processes as precursors of membrane lipids and lipid mediators.</text>
</comment>
<protein>
    <recommendedName>
        <fullName evidence="4 14">Very-long-chain (3R)-3-hydroxyacyl-CoA dehydratase</fullName>
        <ecNumber evidence="4 14">4.2.1.134</ecNumber>
    </recommendedName>
</protein>
<keyword evidence="7 14" id="KW-0276">Fatty acid metabolism</keyword>
<dbReference type="UniPathway" id="UPA00094"/>
<dbReference type="Proteomes" id="UP000325315">
    <property type="component" value="Unassembled WGS sequence"/>
</dbReference>
<reference evidence="16" key="1">
    <citation type="journal article" date="2019" name="Plant Biotechnol. J.">
        <title>Genome sequencing of the Australian wild diploid species Gossypium australe highlights disease resistance and delayed gland morphogenesis.</title>
        <authorList>
            <person name="Cai Y."/>
            <person name="Cai X."/>
            <person name="Wang Q."/>
            <person name="Wang P."/>
            <person name="Zhang Y."/>
            <person name="Cai C."/>
            <person name="Xu Y."/>
            <person name="Wang K."/>
            <person name="Zhou Z."/>
            <person name="Wang C."/>
            <person name="Geng S."/>
            <person name="Li B."/>
            <person name="Dong Q."/>
            <person name="Hou Y."/>
            <person name="Wang H."/>
            <person name="Ai P."/>
            <person name="Liu Z."/>
            <person name="Yi F."/>
            <person name="Sun M."/>
            <person name="An G."/>
            <person name="Cheng J."/>
            <person name="Zhang Y."/>
            <person name="Shi Q."/>
            <person name="Xie Y."/>
            <person name="Shi X."/>
            <person name="Chang Y."/>
            <person name="Huang F."/>
            <person name="Chen Y."/>
            <person name="Hong S."/>
            <person name="Mi L."/>
            <person name="Sun Q."/>
            <person name="Zhang L."/>
            <person name="Zhou B."/>
            <person name="Peng R."/>
            <person name="Zhang X."/>
            <person name="Liu F."/>
        </authorList>
    </citation>
    <scope>NUCLEOTIDE SEQUENCE [LARGE SCALE GENOMIC DNA]</scope>
    <source>
        <strain evidence="16">cv. PA1801</strain>
    </source>
</reference>
<comment type="subcellular location">
    <subcellularLocation>
        <location evidence="14">Endoplasmic reticulum membrane</location>
        <topology evidence="14">Multi-pass membrane protein</topology>
    </subcellularLocation>
    <subcellularLocation>
        <location evidence="1">Membrane</location>
        <topology evidence="1">Multi-pass membrane protein</topology>
    </subcellularLocation>
</comment>
<keyword evidence="11 14" id="KW-0275">Fatty acid biosynthesis</keyword>
<proteinExistence type="inferred from homology"/>
<evidence type="ECO:0000256" key="14">
    <source>
        <dbReference type="RuleBase" id="RU363109"/>
    </source>
</evidence>
<comment type="catalytic activity">
    <reaction evidence="13 14">
        <text>a very-long-chain (3R)-3-hydroxyacyl-CoA = a very-long-chain (2E)-enoyl-CoA + H2O</text>
        <dbReference type="Rhea" id="RHEA:45812"/>
        <dbReference type="ChEBI" id="CHEBI:15377"/>
        <dbReference type="ChEBI" id="CHEBI:83728"/>
        <dbReference type="ChEBI" id="CHEBI:85440"/>
        <dbReference type="EC" id="4.2.1.134"/>
    </reaction>
</comment>
<dbReference type="PANTHER" id="PTHR11035">
    <property type="entry name" value="VERY-LONG-CHAIN (3R)-3-HYDROXYACYL-COA DEHYDRATASE"/>
    <property type="match status" value="1"/>
</dbReference>
<dbReference type="GO" id="GO:0102158">
    <property type="term" value="F:very-long-chain (3R)-3-hydroxyacyl-CoA dehydratase activity"/>
    <property type="evidence" value="ECO:0007669"/>
    <property type="project" value="UniProtKB-EC"/>
</dbReference>
<dbReference type="PANTHER" id="PTHR11035:SF3">
    <property type="entry name" value="VERY-LONG-CHAIN (3R)-3-HYDROXYACYL-COA DEHYDRATASE"/>
    <property type="match status" value="1"/>
</dbReference>
<dbReference type="GO" id="GO:0042761">
    <property type="term" value="P:very long-chain fatty acid biosynthetic process"/>
    <property type="evidence" value="ECO:0007669"/>
    <property type="project" value="TreeGrafter"/>
</dbReference>
<dbReference type="GO" id="GO:0030148">
    <property type="term" value="P:sphingolipid biosynthetic process"/>
    <property type="evidence" value="ECO:0007669"/>
    <property type="project" value="TreeGrafter"/>
</dbReference>
<comment type="pathway">
    <text evidence="2 14">Lipid metabolism; fatty acid biosynthesis.</text>
</comment>
<evidence type="ECO:0000256" key="3">
    <source>
        <dbReference type="ARBA" id="ARBA00007811"/>
    </source>
</evidence>
<dbReference type="Pfam" id="PF04387">
    <property type="entry name" value="PTPLA"/>
    <property type="match status" value="1"/>
</dbReference>
<keyword evidence="8 14" id="KW-1133">Transmembrane helix</keyword>
<evidence type="ECO:0000256" key="13">
    <source>
        <dbReference type="ARBA" id="ARBA00036671"/>
    </source>
</evidence>
<evidence type="ECO:0000256" key="11">
    <source>
        <dbReference type="ARBA" id="ARBA00023160"/>
    </source>
</evidence>
<keyword evidence="9 14" id="KW-0443">Lipid metabolism</keyword>
<evidence type="ECO:0000256" key="5">
    <source>
        <dbReference type="ARBA" id="ARBA00022516"/>
    </source>
</evidence>
<accession>A0A5B6V4S5</accession>
<dbReference type="EMBL" id="SMMG02000008">
    <property type="protein sequence ID" value="KAA3464128.1"/>
    <property type="molecule type" value="Genomic_DNA"/>
</dbReference>
<dbReference type="InterPro" id="IPR007482">
    <property type="entry name" value="Tyr_Pase-like_PTPLA"/>
</dbReference>
<keyword evidence="10 14" id="KW-0472">Membrane</keyword>
<keyword evidence="16" id="KW-1185">Reference proteome</keyword>
<keyword evidence="14" id="KW-0256">Endoplasmic reticulum</keyword>